<keyword evidence="10" id="KW-1185">Reference proteome</keyword>
<evidence type="ECO:0000313" key="10">
    <source>
        <dbReference type="Proteomes" id="UP000676169"/>
    </source>
</evidence>
<evidence type="ECO:0000256" key="5">
    <source>
        <dbReference type="RuleBase" id="RU004003"/>
    </source>
</evidence>
<feature type="region of interest" description="Disordered" evidence="6">
    <location>
        <begin position="840"/>
        <end position="877"/>
    </location>
</feature>
<sequence>MQKTPLYRNSRTAVALMAVAAATPAVVSVAYAGDGYGGGGLAQREMIRRQEAVADADRLLLEGREAYAKGDYQQAVDKYRKALDRLPDAPVLADRKDSYTKHYIDGSVALAQYYRKVGKYDEAKQLLNDVLKADVDPENLDAKRELGYLNDPIRTNPALTYEHTQNVEKVRKGLYLGEGAYNLGKFDEAKRHFEDVLRVDPYNSAARRYMEKVAGAKSDYYRAAYDQTRAELLMQVDRAWELSVPAEAPPIPVDQEANRATGTSYITNKLRSIIVPSIAFEDTTVEEAVEYLRRRAYELDNLEVDPAKRGVNFVVRRPNTPNATPGAAAAGDSAGLGINNEPGAARIKALRLTNVPLQVALKYICDQARLRYKVDEYAVTLVPQTETGEDLFTRQFRVPPAFGAMLEGSAGEGAAAAPADPFAASSGATESGNKLTARPPISDLLKKAGVVFPEGSSATLSGSMLLVTNTPTELDKIDQLVEAMGTKTPKQVKITTKFVEISQENTDELGFDWIVSPFGLGAETFLGGGTIGNGMARTNTDFLSPVDGVPIGGVPTATGTNVNNIVTGGLRSGDGAITRNNIDSVLNNPNRTAQSANPAPGILALTGLFDNNQVQMIMRGLSQKKGTDLMTAPSVMARPGQKATIEIIREFIYPTEYEPPELPNSVGTSSISNPLGPGLGSSSVGLFPVTPATPTAFQTRNTGVTLEIEPNIADNDFTIDLRFVPEIVEFEGFINYGSPIQSPSSDALGNPRTVTITENRIEMPVFSSRRVNTSLTIYDGYTVAVGGLMREDVQNVEDKVPILGDIPYIGRLFQSKSENRIKSNLIIFVTAEIIDATGRPIRGPESGKTAATPLASPISTGGDVPGPGVLPAIAPAP</sequence>
<dbReference type="SMART" id="SM00028">
    <property type="entry name" value="TPR"/>
    <property type="match status" value="3"/>
</dbReference>
<name>A0A975G6C4_9BACT</name>
<dbReference type="InterPro" id="IPR019734">
    <property type="entry name" value="TPR_rpt"/>
</dbReference>
<feature type="domain" description="Type II/III secretion system secretin-like" evidence="8">
    <location>
        <begin position="621"/>
        <end position="835"/>
    </location>
</feature>
<evidence type="ECO:0000256" key="6">
    <source>
        <dbReference type="SAM" id="MobiDB-lite"/>
    </source>
</evidence>
<evidence type="ECO:0000256" key="4">
    <source>
        <dbReference type="PROSITE-ProRule" id="PRU00339"/>
    </source>
</evidence>
<dbReference type="NCBIfam" id="NF042912">
    <property type="entry name" value="Amuc_1098_fam"/>
    <property type="match status" value="1"/>
</dbReference>
<organism evidence="9 10">
    <name type="scientific">Luteolibacter ambystomatis</name>
    <dbReference type="NCBI Taxonomy" id="2824561"/>
    <lineage>
        <taxon>Bacteria</taxon>
        <taxon>Pseudomonadati</taxon>
        <taxon>Verrucomicrobiota</taxon>
        <taxon>Verrucomicrobiia</taxon>
        <taxon>Verrucomicrobiales</taxon>
        <taxon>Verrucomicrobiaceae</taxon>
        <taxon>Luteolibacter</taxon>
    </lineage>
</organism>
<proteinExistence type="inferred from homology"/>
<accession>A0A975G6C4</accession>
<evidence type="ECO:0000256" key="7">
    <source>
        <dbReference type="SAM" id="SignalP"/>
    </source>
</evidence>
<dbReference type="InterPro" id="IPR004846">
    <property type="entry name" value="T2SS/T3SS_dom"/>
</dbReference>
<evidence type="ECO:0000259" key="8">
    <source>
        <dbReference type="Pfam" id="PF00263"/>
    </source>
</evidence>
<dbReference type="AlphaFoldDB" id="A0A975G6C4"/>
<dbReference type="InterPro" id="IPR050810">
    <property type="entry name" value="Bact_Secretion_Sys_Channel"/>
</dbReference>
<dbReference type="SUPFAM" id="SSF48452">
    <property type="entry name" value="TPR-like"/>
    <property type="match status" value="1"/>
</dbReference>
<dbReference type="RefSeq" id="WP_211629716.1">
    <property type="nucleotide sequence ID" value="NZ_CP073100.1"/>
</dbReference>
<feature type="compositionally biased region" description="Low complexity" evidence="6">
    <location>
        <begin position="415"/>
        <end position="428"/>
    </location>
</feature>
<dbReference type="PANTHER" id="PTHR30332:SF24">
    <property type="entry name" value="SECRETIN GSPD-RELATED"/>
    <property type="match status" value="1"/>
</dbReference>
<feature type="region of interest" description="Disordered" evidence="6">
    <location>
        <begin position="415"/>
        <end position="434"/>
    </location>
</feature>
<feature type="repeat" description="TPR" evidence="4">
    <location>
        <begin position="56"/>
        <end position="89"/>
    </location>
</feature>
<keyword evidence="4" id="KW-0802">TPR repeat</keyword>
<dbReference type="KEGG" id="lamb:KBB96_12165"/>
<dbReference type="PANTHER" id="PTHR30332">
    <property type="entry name" value="PROBABLE GENERAL SECRETION PATHWAY PROTEIN D"/>
    <property type="match status" value="1"/>
</dbReference>
<comment type="subcellular location">
    <subcellularLocation>
        <location evidence="1">Membrane</location>
    </subcellularLocation>
</comment>
<feature type="signal peptide" evidence="7">
    <location>
        <begin position="1"/>
        <end position="32"/>
    </location>
</feature>
<dbReference type="GO" id="GO:0015627">
    <property type="term" value="C:type II protein secretion system complex"/>
    <property type="evidence" value="ECO:0007669"/>
    <property type="project" value="TreeGrafter"/>
</dbReference>
<gene>
    <name evidence="9" type="ORF">KBB96_12165</name>
</gene>
<evidence type="ECO:0000256" key="3">
    <source>
        <dbReference type="ARBA" id="ARBA00023136"/>
    </source>
</evidence>
<comment type="similarity">
    <text evidence="5">Belongs to the bacterial secretin family.</text>
</comment>
<reference evidence="9" key="1">
    <citation type="submission" date="2021-04" db="EMBL/GenBank/DDBJ databases">
        <title>Luteolibacter sp. 32A isolated from the skin of an Anderson's salamander (Ambystoma andersonii).</title>
        <authorList>
            <person name="Spergser J."/>
            <person name="Busse H.-J."/>
        </authorList>
    </citation>
    <scope>NUCLEOTIDE SEQUENCE</scope>
    <source>
        <strain evidence="9">32A</strain>
    </source>
</reference>
<dbReference type="EMBL" id="CP073100">
    <property type="protein sequence ID" value="QUE49627.1"/>
    <property type="molecule type" value="Genomic_DNA"/>
</dbReference>
<protein>
    <submittedName>
        <fullName evidence="9">Tetratricopeptide repeat protein</fullName>
    </submittedName>
</protein>
<dbReference type="Proteomes" id="UP000676169">
    <property type="component" value="Chromosome"/>
</dbReference>
<feature type="chain" id="PRO_5037977054" evidence="7">
    <location>
        <begin position="33"/>
        <end position="877"/>
    </location>
</feature>
<dbReference type="GO" id="GO:0009306">
    <property type="term" value="P:protein secretion"/>
    <property type="evidence" value="ECO:0007669"/>
    <property type="project" value="InterPro"/>
</dbReference>
<evidence type="ECO:0000256" key="2">
    <source>
        <dbReference type="ARBA" id="ARBA00022729"/>
    </source>
</evidence>
<feature type="repeat" description="TPR" evidence="4">
    <location>
        <begin position="170"/>
        <end position="203"/>
    </location>
</feature>
<dbReference type="Pfam" id="PF13432">
    <property type="entry name" value="TPR_16"/>
    <property type="match status" value="1"/>
</dbReference>
<dbReference type="Pfam" id="PF00263">
    <property type="entry name" value="Secretin"/>
    <property type="match status" value="1"/>
</dbReference>
<keyword evidence="3" id="KW-0472">Membrane</keyword>
<dbReference type="PROSITE" id="PS50005">
    <property type="entry name" value="TPR"/>
    <property type="match status" value="2"/>
</dbReference>
<dbReference type="InterPro" id="IPR011990">
    <property type="entry name" value="TPR-like_helical_dom_sf"/>
</dbReference>
<evidence type="ECO:0000313" key="9">
    <source>
        <dbReference type="EMBL" id="QUE49627.1"/>
    </source>
</evidence>
<evidence type="ECO:0000256" key="1">
    <source>
        <dbReference type="ARBA" id="ARBA00004370"/>
    </source>
</evidence>
<dbReference type="Gene3D" id="1.25.40.10">
    <property type="entry name" value="Tetratricopeptide repeat domain"/>
    <property type="match status" value="2"/>
</dbReference>
<dbReference type="GO" id="GO:0016020">
    <property type="term" value="C:membrane"/>
    <property type="evidence" value="ECO:0007669"/>
    <property type="project" value="UniProtKB-SubCell"/>
</dbReference>
<keyword evidence="2 7" id="KW-0732">Signal</keyword>
<dbReference type="InterPro" id="IPR049997">
    <property type="entry name" value="Amuc_1098-like"/>
</dbReference>